<proteinExistence type="predicted"/>
<feature type="compositionally biased region" description="Low complexity" evidence="1">
    <location>
        <begin position="148"/>
        <end position="157"/>
    </location>
</feature>
<protein>
    <submittedName>
        <fullName evidence="2">Uncharacterized protein</fullName>
    </submittedName>
</protein>
<evidence type="ECO:0000313" key="2">
    <source>
        <dbReference type="EMBL" id="CAI9163731.1"/>
    </source>
</evidence>
<dbReference type="EMBL" id="OX459957">
    <property type="protein sequence ID" value="CAI9163731.1"/>
    <property type="molecule type" value="Genomic_DNA"/>
</dbReference>
<feature type="compositionally biased region" description="Low complexity" evidence="1">
    <location>
        <begin position="100"/>
        <end position="110"/>
    </location>
</feature>
<dbReference type="Proteomes" id="UP001176941">
    <property type="component" value="Chromosome 21"/>
</dbReference>
<name>A0ABN8YSY9_RANTA</name>
<reference evidence="2" key="1">
    <citation type="submission" date="2023-04" db="EMBL/GenBank/DDBJ databases">
        <authorList>
            <consortium name="ELIXIR-Norway"/>
        </authorList>
    </citation>
    <scope>NUCLEOTIDE SEQUENCE [LARGE SCALE GENOMIC DNA]</scope>
</reference>
<sequence>MSPRKSAPPAGVLNLWITASSKNLIKVLDRQFPITPVCAHAWAHVPFCILFGSSQIPSNLSVAPGPQLDVSGLPPSGNRWGWGGCKCPLSALERSPLPPSNSGSSQPSLSWTPGHPHTRRDMQTLRAPPPLASSQPSGSQGGQGEGSAGAPPGHTHS</sequence>
<evidence type="ECO:0000313" key="3">
    <source>
        <dbReference type="Proteomes" id="UP001176941"/>
    </source>
</evidence>
<feature type="region of interest" description="Disordered" evidence="1">
    <location>
        <begin position="93"/>
        <end position="157"/>
    </location>
</feature>
<gene>
    <name evidence="2" type="ORF">MRATA1EN1_LOCUS12693</name>
</gene>
<organism evidence="2 3">
    <name type="scientific">Rangifer tarandus platyrhynchus</name>
    <name type="common">Svalbard reindeer</name>
    <dbReference type="NCBI Taxonomy" id="3082113"/>
    <lineage>
        <taxon>Eukaryota</taxon>
        <taxon>Metazoa</taxon>
        <taxon>Chordata</taxon>
        <taxon>Craniata</taxon>
        <taxon>Vertebrata</taxon>
        <taxon>Euteleostomi</taxon>
        <taxon>Mammalia</taxon>
        <taxon>Eutheria</taxon>
        <taxon>Laurasiatheria</taxon>
        <taxon>Artiodactyla</taxon>
        <taxon>Ruminantia</taxon>
        <taxon>Pecora</taxon>
        <taxon>Cervidae</taxon>
        <taxon>Odocoileinae</taxon>
        <taxon>Rangifer</taxon>
    </lineage>
</organism>
<keyword evidence="3" id="KW-1185">Reference proteome</keyword>
<evidence type="ECO:0000256" key="1">
    <source>
        <dbReference type="SAM" id="MobiDB-lite"/>
    </source>
</evidence>
<accession>A0ABN8YSY9</accession>